<keyword evidence="1" id="KW-0805">Transcription regulation</keyword>
<dbReference type="CDD" id="cd06986">
    <property type="entry name" value="cupin_MmsR-like_N"/>
    <property type="match status" value="1"/>
</dbReference>
<sequence length="314" mass="36619">MKDLLRKPKIRDGFEGEKVIYIPEKILKDAKDRTPALFPIYITQIGYFPKAAHHYRERKTGCHENILIYCTRGKGHCILDNKQHEVSANQFILIPATDKYICYWADESTPWTIYWFHYTSDQIDVINKSLHITVSASPIAIPANENSIRVWHTIYKTLEMGYSHENLVSASFSLFYLIATFLFPERHVDDKDRGDIIIKTIEEMRNNLHKKLTVEQMALKNRMSASHFSTLFRKATNMPPIDYFIQLKMQKACQLLYFGTNHVKEIAMELGYDNPYYFSRLFKKNIGISPKEYRQMNQVIGKKGKTTEFIANGG</sequence>
<dbReference type="SUPFAM" id="SSF51215">
    <property type="entry name" value="Regulatory protein AraC"/>
    <property type="match status" value="1"/>
</dbReference>
<evidence type="ECO:0000256" key="1">
    <source>
        <dbReference type="ARBA" id="ARBA00023015"/>
    </source>
</evidence>
<evidence type="ECO:0000259" key="4">
    <source>
        <dbReference type="PROSITE" id="PS01124"/>
    </source>
</evidence>
<keyword evidence="6" id="KW-1185">Reference proteome</keyword>
<dbReference type="PROSITE" id="PS00041">
    <property type="entry name" value="HTH_ARAC_FAMILY_1"/>
    <property type="match status" value="1"/>
</dbReference>
<evidence type="ECO:0000313" key="5">
    <source>
        <dbReference type="EMBL" id="SFI16051.1"/>
    </source>
</evidence>
<dbReference type="PANTHER" id="PTHR43280:SF30">
    <property type="entry name" value="MMSAB OPERON REGULATORY PROTEIN"/>
    <property type="match status" value="1"/>
</dbReference>
<dbReference type="InterPro" id="IPR018060">
    <property type="entry name" value="HTH_AraC"/>
</dbReference>
<dbReference type="RefSeq" id="WP_245893105.1">
    <property type="nucleotide sequence ID" value="NZ_FOQO01000002.1"/>
</dbReference>
<keyword evidence="2 5" id="KW-0238">DNA-binding</keyword>
<protein>
    <submittedName>
        <fullName evidence="5">AraC-type DNA-binding protein</fullName>
    </submittedName>
</protein>
<dbReference type="InterPro" id="IPR003313">
    <property type="entry name" value="AraC-bd"/>
</dbReference>
<dbReference type="EMBL" id="FOQO01000002">
    <property type="protein sequence ID" value="SFI16051.1"/>
    <property type="molecule type" value="Genomic_DNA"/>
</dbReference>
<name>A0A1I3FYS4_9SPHI</name>
<dbReference type="PROSITE" id="PS01124">
    <property type="entry name" value="HTH_ARAC_FAMILY_2"/>
    <property type="match status" value="1"/>
</dbReference>
<dbReference type="Proteomes" id="UP000198670">
    <property type="component" value="Unassembled WGS sequence"/>
</dbReference>
<dbReference type="Pfam" id="PF02311">
    <property type="entry name" value="AraC_binding"/>
    <property type="match status" value="1"/>
</dbReference>
<organism evidence="5 6">
    <name type="scientific">Parapedobacter indicus</name>
    <dbReference type="NCBI Taxonomy" id="1477437"/>
    <lineage>
        <taxon>Bacteria</taxon>
        <taxon>Pseudomonadati</taxon>
        <taxon>Bacteroidota</taxon>
        <taxon>Sphingobacteriia</taxon>
        <taxon>Sphingobacteriales</taxon>
        <taxon>Sphingobacteriaceae</taxon>
        <taxon>Parapedobacter</taxon>
    </lineage>
</organism>
<dbReference type="SMART" id="SM00342">
    <property type="entry name" value="HTH_ARAC"/>
    <property type="match status" value="1"/>
</dbReference>
<dbReference type="SUPFAM" id="SSF46689">
    <property type="entry name" value="Homeodomain-like"/>
    <property type="match status" value="2"/>
</dbReference>
<evidence type="ECO:0000256" key="3">
    <source>
        <dbReference type="ARBA" id="ARBA00023163"/>
    </source>
</evidence>
<dbReference type="InterPro" id="IPR009057">
    <property type="entry name" value="Homeodomain-like_sf"/>
</dbReference>
<dbReference type="GO" id="GO:0043565">
    <property type="term" value="F:sequence-specific DNA binding"/>
    <property type="evidence" value="ECO:0007669"/>
    <property type="project" value="InterPro"/>
</dbReference>
<dbReference type="Gene3D" id="2.60.120.280">
    <property type="entry name" value="Regulatory protein AraC"/>
    <property type="match status" value="1"/>
</dbReference>
<dbReference type="PRINTS" id="PR00032">
    <property type="entry name" value="HTHARAC"/>
</dbReference>
<dbReference type="InterPro" id="IPR037923">
    <property type="entry name" value="HTH-like"/>
</dbReference>
<dbReference type="PANTHER" id="PTHR43280">
    <property type="entry name" value="ARAC-FAMILY TRANSCRIPTIONAL REGULATOR"/>
    <property type="match status" value="1"/>
</dbReference>
<feature type="domain" description="HTH araC/xylS-type" evidence="4">
    <location>
        <begin position="198"/>
        <end position="296"/>
    </location>
</feature>
<dbReference type="InterPro" id="IPR018062">
    <property type="entry name" value="HTH_AraC-typ_CS"/>
</dbReference>
<gene>
    <name evidence="5" type="ORF">SAMN05444682_102549</name>
</gene>
<evidence type="ECO:0000313" key="6">
    <source>
        <dbReference type="Proteomes" id="UP000198670"/>
    </source>
</evidence>
<evidence type="ECO:0000256" key="2">
    <source>
        <dbReference type="ARBA" id="ARBA00023125"/>
    </source>
</evidence>
<dbReference type="GO" id="GO:0003700">
    <property type="term" value="F:DNA-binding transcription factor activity"/>
    <property type="evidence" value="ECO:0007669"/>
    <property type="project" value="InterPro"/>
</dbReference>
<dbReference type="Pfam" id="PF12833">
    <property type="entry name" value="HTH_18"/>
    <property type="match status" value="1"/>
</dbReference>
<keyword evidence="3" id="KW-0804">Transcription</keyword>
<dbReference type="AlphaFoldDB" id="A0A1I3FYS4"/>
<accession>A0A1I3FYS4</accession>
<dbReference type="InterPro" id="IPR020449">
    <property type="entry name" value="Tscrpt_reg_AraC-type_HTH"/>
</dbReference>
<dbReference type="STRING" id="1477437.SAMN05444682_102549"/>
<reference evidence="5 6" key="1">
    <citation type="submission" date="2016-10" db="EMBL/GenBank/DDBJ databases">
        <authorList>
            <person name="de Groot N.N."/>
        </authorList>
    </citation>
    <scope>NUCLEOTIDE SEQUENCE [LARGE SCALE GENOMIC DNA]</scope>
    <source>
        <strain evidence="5 6">RK1</strain>
    </source>
</reference>
<dbReference type="Gene3D" id="1.10.10.60">
    <property type="entry name" value="Homeodomain-like"/>
    <property type="match status" value="2"/>
</dbReference>
<proteinExistence type="predicted"/>